<organism evidence="2 3">
    <name type="scientific">Legionella clemsonensis</name>
    <dbReference type="NCBI Taxonomy" id="1867846"/>
    <lineage>
        <taxon>Bacteria</taxon>
        <taxon>Pseudomonadati</taxon>
        <taxon>Pseudomonadota</taxon>
        <taxon>Gammaproteobacteria</taxon>
        <taxon>Legionellales</taxon>
        <taxon>Legionellaceae</taxon>
        <taxon>Legionella</taxon>
    </lineage>
</organism>
<dbReference type="OrthoDB" id="5634485at2"/>
<dbReference type="InterPro" id="IPR008271">
    <property type="entry name" value="Ser/Thr_kinase_AS"/>
</dbReference>
<dbReference type="PROSITE" id="PS00108">
    <property type="entry name" value="PROTEIN_KINASE_ST"/>
    <property type="match status" value="1"/>
</dbReference>
<evidence type="ECO:0000313" key="2">
    <source>
        <dbReference type="EMBL" id="ASQ45536.1"/>
    </source>
</evidence>
<name>A0A222P124_9GAMM</name>
<reference evidence="3" key="1">
    <citation type="submission" date="2016-07" db="EMBL/GenBank/DDBJ databases">
        <authorList>
            <person name="Florea S."/>
            <person name="Webb J.S."/>
            <person name="Jaromczyk J."/>
            <person name="Schardl C.L."/>
        </authorList>
    </citation>
    <scope>NUCLEOTIDE SEQUENCE [LARGE SCALE GENOMIC DNA]</scope>
    <source>
        <strain evidence="3">CDC-D5610</strain>
    </source>
</reference>
<gene>
    <name evidence="2" type="ORF">clem_04890</name>
</gene>
<keyword evidence="3" id="KW-1185">Reference proteome</keyword>
<sequence length="895" mass="103212">MLSKPVVSEVVAKRADYLTLSALIDRFNGSEDKLTQLMYLQQIDMYSKAVIDGSEHEFLQQPPKTRASGLADSIYTWRNQGRTSLSEEKNLKEVLQSYGVHADASILLKTVQYATAYQRQLHPEAVKHNLTEEVHSLKNFGEERKTLFELLKQRYLLLKQLLRNEYKSEAQFANLSEKLQDLHSQIFIMINTSPTLGPWITEQMHLFALSYAAIDIVQEKINNKFEEYNFASLPGQVNNENILFTLLTNKKRQTLAEAKRAPAEIIRNTSSATEELPLQLVIRHEARDNAANEQWLQSNAIARFFVDDYTTFTKQVNEEGIYVYHPVAISQFVKQGNLKQIAKQLEEKPEVIAEKAQRYFSQISEFCVELMQLGFYHSDIKLSNFLVENDHIVISDRKAITRDAKFKASSLRTSIWFSPPEFVKFVNSRQTGISYRASRILMDAEPFMSFQVGIALKSFLLRGLTHDHLVQVNMSKFNFTQDTIFENLAILGDALTRSIPTERISLAIFKDMLIPEILRLPTEDFLKSLEIRAGRNPFAINQAIENLIKSETITQISLNNLLKPFGEKLELLDHDVEELVLQLFETKTMDTLSYYEYAAKIRTLASLTEDDSTDEERISKLYQAIEEAKPLAQQREESIAAILLNKRIHQIEKNYEPYLETLRIRKLAKRWQERTLRKEDISELENTANYLNQYLTSSFERKPQRLKTSFTELKTIISHYLEETISSNNHKRAWFFEKILAWLHIRPIPNRVTLTEWITDPDFTVSNLLLNHLSISSKEQLFNGHELLKPLLSFYNNSSDSYQKLQKLQEGPPKVKFAKEISQKTSDNSIHQKRTTAMASSDTTKENEDNTSLQEDNGSMVIRDDIQEECGSVVIHKKDQKSTSESSSNLSTPTI</sequence>
<evidence type="ECO:0000256" key="1">
    <source>
        <dbReference type="SAM" id="MobiDB-lite"/>
    </source>
</evidence>
<evidence type="ECO:0000313" key="3">
    <source>
        <dbReference type="Proteomes" id="UP000201728"/>
    </source>
</evidence>
<dbReference type="SUPFAM" id="SSF56112">
    <property type="entry name" value="Protein kinase-like (PK-like)"/>
    <property type="match status" value="1"/>
</dbReference>
<dbReference type="RefSeq" id="WP_094090584.1">
    <property type="nucleotide sequence ID" value="NZ_CP016397.1"/>
</dbReference>
<dbReference type="EMBL" id="CP016397">
    <property type="protein sequence ID" value="ASQ45536.1"/>
    <property type="molecule type" value="Genomic_DNA"/>
</dbReference>
<dbReference type="Gene3D" id="1.10.510.10">
    <property type="entry name" value="Transferase(Phosphotransferase) domain 1"/>
    <property type="match status" value="1"/>
</dbReference>
<dbReference type="KEGG" id="lcd:clem_04890"/>
<feature type="region of interest" description="Disordered" evidence="1">
    <location>
        <begin position="822"/>
        <end position="895"/>
    </location>
</feature>
<protein>
    <submittedName>
        <fullName evidence="2">Uncharacterized protein</fullName>
    </submittedName>
</protein>
<dbReference type="GO" id="GO:0004672">
    <property type="term" value="F:protein kinase activity"/>
    <property type="evidence" value="ECO:0007669"/>
    <property type="project" value="InterPro"/>
</dbReference>
<dbReference type="Proteomes" id="UP000201728">
    <property type="component" value="Chromosome"/>
</dbReference>
<dbReference type="InterPro" id="IPR011009">
    <property type="entry name" value="Kinase-like_dom_sf"/>
</dbReference>
<proteinExistence type="predicted"/>
<feature type="compositionally biased region" description="Polar residues" evidence="1">
    <location>
        <begin position="823"/>
        <end position="842"/>
    </location>
</feature>
<feature type="compositionally biased region" description="Low complexity" evidence="1">
    <location>
        <begin position="883"/>
        <end position="895"/>
    </location>
</feature>
<accession>A0A222P124</accession>
<dbReference type="AlphaFoldDB" id="A0A222P124"/>